<reference evidence="1" key="1">
    <citation type="submission" date="2022-09" db="EMBL/GenBank/DDBJ databases">
        <title>A Global Phylogenomic Analysis of the Shiitake Genus Lentinula.</title>
        <authorList>
            <consortium name="DOE Joint Genome Institute"/>
            <person name="Sierra-Patev S."/>
            <person name="Min B."/>
            <person name="Naranjo-Ortiz M."/>
            <person name="Looney B."/>
            <person name="Konkel Z."/>
            <person name="Slot J.C."/>
            <person name="Sakamoto Y."/>
            <person name="Steenwyk J.L."/>
            <person name="Rokas A."/>
            <person name="Carro J."/>
            <person name="Camarero S."/>
            <person name="Ferreira P."/>
            <person name="Molpeceres G."/>
            <person name="Ruiz-Duenas F.J."/>
            <person name="Serrano A."/>
            <person name="Henrissat B."/>
            <person name="Drula E."/>
            <person name="Hughes K.W."/>
            <person name="Mata J.L."/>
            <person name="Ishikawa N.K."/>
            <person name="Vargas-Isla R."/>
            <person name="Ushijima S."/>
            <person name="Smith C.A."/>
            <person name="Ahrendt S."/>
            <person name="Andreopoulos W."/>
            <person name="He G."/>
            <person name="Labutti K."/>
            <person name="Lipzen A."/>
            <person name="Ng V."/>
            <person name="Riley R."/>
            <person name="Sandor L."/>
            <person name="Barry K."/>
            <person name="Martinez A.T."/>
            <person name="Xiao Y."/>
            <person name="Gibbons J.G."/>
            <person name="Terashima K."/>
            <person name="Grigoriev I.V."/>
            <person name="Hibbett D.S."/>
        </authorList>
    </citation>
    <scope>NUCLEOTIDE SEQUENCE</scope>
    <source>
        <strain evidence="1">TMI1499</strain>
    </source>
</reference>
<dbReference type="Proteomes" id="UP001163835">
    <property type="component" value="Unassembled WGS sequence"/>
</dbReference>
<organism evidence="1 2">
    <name type="scientific">Lentinula aff. lateritia</name>
    <dbReference type="NCBI Taxonomy" id="2804960"/>
    <lineage>
        <taxon>Eukaryota</taxon>
        <taxon>Fungi</taxon>
        <taxon>Dikarya</taxon>
        <taxon>Basidiomycota</taxon>
        <taxon>Agaricomycotina</taxon>
        <taxon>Agaricomycetes</taxon>
        <taxon>Agaricomycetidae</taxon>
        <taxon>Agaricales</taxon>
        <taxon>Marasmiineae</taxon>
        <taxon>Omphalotaceae</taxon>
        <taxon>Lentinula</taxon>
    </lineage>
</organism>
<name>A0ACC1TPI6_9AGAR</name>
<evidence type="ECO:0000313" key="1">
    <source>
        <dbReference type="EMBL" id="KAJ3806527.1"/>
    </source>
</evidence>
<comment type="caution">
    <text evidence="1">The sequence shown here is derived from an EMBL/GenBank/DDBJ whole genome shotgun (WGS) entry which is preliminary data.</text>
</comment>
<gene>
    <name evidence="1" type="ORF">F5876DRAFT_80599</name>
</gene>
<dbReference type="EMBL" id="MU795412">
    <property type="protein sequence ID" value="KAJ3806527.1"/>
    <property type="molecule type" value="Genomic_DNA"/>
</dbReference>
<evidence type="ECO:0000313" key="2">
    <source>
        <dbReference type="Proteomes" id="UP001163835"/>
    </source>
</evidence>
<sequence length="514" mass="57292">MTDPQRNIPISVAIHSVVPVELYTVMSQLLDILNVQVTAKKSQPPIQLSETSLRFYRSRIPLPGTEHLTLDEFYHQHSNTPQKLNEYITHLPSTEKPSKNAKERKLYLEFTVDYDCYEERLENTATNTLSVSSRSMTWGKMSTQGPGPASLRKRTLSKVAGALDANFGRPSKILQSNSRFPEGLTSTYKAPESASNKIIIYKPSDIQFNRIDIDIDLYFQPKFISNRTKVITGRLDDKPFAHGGMKAVFGLCIGNQDFVAKRYEKFSSKSGENSSISGSSGSSLDCAEKVTMNKNFIYYDAARLVKCGKFLDDFYQHGRKQGVDALDYNIVFAKCFVLEETDCFPSQASSIEACIGDNDDRMVWLVEHKRSSICHKYTGTLSHSRSVCGGINLETVHAFSHYVYLSTLGQLVVADLQGTKVSTDGKNILVLFDPMTHTLEGTSGCGDFGKDGIQSFVHDHTCGPVCNAMGLDVDYDAADSEPEDNGESDSNEDDEEVVCKPHGKRHFDPIRDEQ</sequence>
<accession>A0ACC1TPI6</accession>
<keyword evidence="2" id="KW-1185">Reference proteome</keyword>
<proteinExistence type="predicted"/>
<protein>
    <submittedName>
        <fullName evidence="1">Kinase-like domain-containing protein</fullName>
    </submittedName>
</protein>